<evidence type="ECO:0000313" key="15">
    <source>
        <dbReference type="EMBL" id="GMI22774.1"/>
    </source>
</evidence>
<proteinExistence type="inferred from homology"/>
<comment type="similarity">
    <text evidence="11">Belongs to the monovalent cation:proton antiporter 1 (CPA1) transporter (TC 2.A.36) family.</text>
</comment>
<feature type="transmembrane region" description="Helical" evidence="13">
    <location>
        <begin position="315"/>
        <end position="343"/>
    </location>
</feature>
<organism evidence="15 16">
    <name type="scientific">Triparma columacea</name>
    <dbReference type="NCBI Taxonomy" id="722753"/>
    <lineage>
        <taxon>Eukaryota</taxon>
        <taxon>Sar</taxon>
        <taxon>Stramenopiles</taxon>
        <taxon>Ochrophyta</taxon>
        <taxon>Bolidophyceae</taxon>
        <taxon>Parmales</taxon>
        <taxon>Triparmaceae</taxon>
        <taxon>Triparma</taxon>
    </lineage>
</organism>
<dbReference type="InterPro" id="IPR004709">
    <property type="entry name" value="NaH_exchanger"/>
</dbReference>
<dbReference type="Proteomes" id="UP001165065">
    <property type="component" value="Unassembled WGS sequence"/>
</dbReference>
<feature type="transmembrane region" description="Helical" evidence="13">
    <location>
        <begin position="123"/>
        <end position="143"/>
    </location>
</feature>
<evidence type="ECO:0000256" key="2">
    <source>
        <dbReference type="ARBA" id="ARBA00022448"/>
    </source>
</evidence>
<feature type="transmembrane region" description="Helical" evidence="13">
    <location>
        <begin position="163"/>
        <end position="183"/>
    </location>
</feature>
<dbReference type="GO" id="GO:0000139">
    <property type="term" value="C:Golgi membrane"/>
    <property type="evidence" value="ECO:0007669"/>
    <property type="project" value="UniProtKB-SubCell"/>
</dbReference>
<reference evidence="16" key="1">
    <citation type="journal article" date="2023" name="Commun. Biol.">
        <title>Genome analysis of Parmales, the sister group of diatoms, reveals the evolutionary specialization of diatoms from phago-mixotrophs to photoautotrophs.</title>
        <authorList>
            <person name="Ban H."/>
            <person name="Sato S."/>
            <person name="Yoshikawa S."/>
            <person name="Yamada K."/>
            <person name="Nakamura Y."/>
            <person name="Ichinomiya M."/>
            <person name="Sato N."/>
            <person name="Blanc-Mathieu R."/>
            <person name="Endo H."/>
            <person name="Kuwata A."/>
            <person name="Ogata H."/>
        </authorList>
    </citation>
    <scope>NUCLEOTIDE SEQUENCE [LARGE SCALE GENOMIC DNA]</scope>
</reference>
<keyword evidence="7" id="KW-0915">Sodium</keyword>
<dbReference type="InterPro" id="IPR006153">
    <property type="entry name" value="Cation/H_exchanger_TM"/>
</dbReference>
<evidence type="ECO:0000256" key="1">
    <source>
        <dbReference type="ARBA" id="ARBA00004653"/>
    </source>
</evidence>
<keyword evidence="8 11" id="KW-0406">Ion transport</keyword>
<feature type="transmembrane region" description="Helical" evidence="13">
    <location>
        <begin position="53"/>
        <end position="73"/>
    </location>
</feature>
<evidence type="ECO:0000256" key="4">
    <source>
        <dbReference type="ARBA" id="ARBA00022692"/>
    </source>
</evidence>
<evidence type="ECO:0000259" key="14">
    <source>
        <dbReference type="Pfam" id="PF00999"/>
    </source>
</evidence>
<dbReference type="NCBIfam" id="TIGR00840">
    <property type="entry name" value="b_cpa1"/>
    <property type="match status" value="1"/>
</dbReference>
<dbReference type="PANTHER" id="PTHR10110:SF191">
    <property type="entry name" value="SODIUM_HYDROGEN EXCHANGER 8"/>
    <property type="match status" value="1"/>
</dbReference>
<keyword evidence="6" id="KW-0333">Golgi apparatus</keyword>
<comment type="caution">
    <text evidence="15">The sequence shown here is derived from an EMBL/GenBank/DDBJ whole genome shotgun (WGS) entry which is preliminary data.</text>
</comment>
<evidence type="ECO:0000256" key="5">
    <source>
        <dbReference type="ARBA" id="ARBA00022989"/>
    </source>
</evidence>
<evidence type="ECO:0000256" key="11">
    <source>
        <dbReference type="RuleBase" id="RU003722"/>
    </source>
</evidence>
<protein>
    <recommendedName>
        <fullName evidence="11">Sodium/hydrogen exchanger</fullName>
    </recommendedName>
</protein>
<dbReference type="GO" id="GO:0015386">
    <property type="term" value="F:potassium:proton antiporter activity"/>
    <property type="evidence" value="ECO:0007669"/>
    <property type="project" value="TreeGrafter"/>
</dbReference>
<feature type="transmembrane region" description="Helical" evidence="13">
    <location>
        <begin position="349"/>
        <end position="375"/>
    </location>
</feature>
<evidence type="ECO:0000256" key="13">
    <source>
        <dbReference type="SAM" id="Phobius"/>
    </source>
</evidence>
<evidence type="ECO:0000256" key="3">
    <source>
        <dbReference type="ARBA" id="ARBA00022449"/>
    </source>
</evidence>
<dbReference type="EMBL" id="BRYA01000554">
    <property type="protein sequence ID" value="GMI22774.1"/>
    <property type="molecule type" value="Genomic_DNA"/>
</dbReference>
<keyword evidence="4 11" id="KW-0812">Transmembrane</keyword>
<keyword evidence="3 11" id="KW-0050">Antiport</keyword>
<feature type="region of interest" description="Disordered" evidence="12">
    <location>
        <begin position="1"/>
        <end position="20"/>
    </location>
</feature>
<dbReference type="AlphaFoldDB" id="A0A9W7L2M6"/>
<comment type="subcellular location">
    <subcellularLocation>
        <location evidence="1">Golgi apparatus membrane</location>
        <topology evidence="1">Multi-pass membrane protein</topology>
    </subcellularLocation>
</comment>
<keyword evidence="16" id="KW-1185">Reference proteome</keyword>
<evidence type="ECO:0000256" key="8">
    <source>
        <dbReference type="ARBA" id="ARBA00023065"/>
    </source>
</evidence>
<dbReference type="GO" id="GO:0015385">
    <property type="term" value="F:sodium:proton antiporter activity"/>
    <property type="evidence" value="ECO:0007669"/>
    <property type="project" value="InterPro"/>
</dbReference>
<feature type="transmembrane region" description="Helical" evidence="13">
    <location>
        <begin position="286"/>
        <end position="303"/>
    </location>
</feature>
<keyword evidence="9 13" id="KW-0472">Membrane</keyword>
<dbReference type="Gene3D" id="6.10.140.1330">
    <property type="match status" value="1"/>
</dbReference>
<name>A0A9W7L2M6_9STRA</name>
<keyword evidence="5 13" id="KW-1133">Transmembrane helix</keyword>
<dbReference type="GO" id="GO:0005886">
    <property type="term" value="C:plasma membrane"/>
    <property type="evidence" value="ECO:0007669"/>
    <property type="project" value="TreeGrafter"/>
</dbReference>
<evidence type="ECO:0000256" key="6">
    <source>
        <dbReference type="ARBA" id="ARBA00023034"/>
    </source>
</evidence>
<dbReference type="InterPro" id="IPR018422">
    <property type="entry name" value="Cation/H_exchanger_CPA1"/>
</dbReference>
<accession>A0A9W7L2M6</accession>
<feature type="transmembrane region" description="Helical" evidence="13">
    <location>
        <begin position="93"/>
        <end position="111"/>
    </location>
</feature>
<keyword evidence="2 11" id="KW-0813">Transport</keyword>
<evidence type="ECO:0000313" key="16">
    <source>
        <dbReference type="Proteomes" id="UP001165065"/>
    </source>
</evidence>
<feature type="domain" description="Cation/H+ exchanger transmembrane" evidence="14">
    <location>
        <begin position="41"/>
        <end position="441"/>
    </location>
</feature>
<feature type="transmembrane region" description="Helical" evidence="13">
    <location>
        <begin position="231"/>
        <end position="254"/>
    </location>
</feature>
<sequence>MGDPHDDPHSTDDESDGVSHDMPENTALLLLFILTGLLVAHLLEIIIHRYHIYSIPGSGAVMVVGILTGAAVNCFDNEGLGKDWKADLIFDEHLFALIFLPVIIFQSGYSLSMSHFFNRLGKILTYSFLGTFITTLFIGFSLFGISEAGLLSNVEFNLAESLAFAALISAIDPVATLCTFGCLRVEPKLSITIMGESVINDAVSLALYRAFEGFVVNGYSGSSALLKQAGLFFYLVIVSTLIGIVVGCIAAFQIKLVSSKMGMNVQATVIILWSYFAYAAAESCRVSGIISSVICGIIMNHFCKKNLSKEQKAYVNKVLLLLASFFDMCIFYMAGISIAFFLSSMDYELLLWMLPLCLVGRALNIFPMSAILNWFDSEDRITLKEQTVMWHAGLRGAIAFSIALHFPDNNGLRDPVIDCTSMIILLSVFCLGGTTKPLLNKMGIPMGVTDTHEDHLAAVKTATRNSKFKKQLQHFDKNVMRKLFIKKKMRHDSFTGLTEELLTPPSAASQQFNPGSHDDDDAEIKENADLGVGVVGGGGGVTLLAGENNNSANFV</sequence>
<evidence type="ECO:0000256" key="12">
    <source>
        <dbReference type="SAM" id="MobiDB-lite"/>
    </source>
</evidence>
<evidence type="ECO:0000256" key="7">
    <source>
        <dbReference type="ARBA" id="ARBA00023053"/>
    </source>
</evidence>
<dbReference type="GO" id="GO:0051453">
    <property type="term" value="P:regulation of intracellular pH"/>
    <property type="evidence" value="ECO:0007669"/>
    <property type="project" value="TreeGrafter"/>
</dbReference>
<dbReference type="PRINTS" id="PR01084">
    <property type="entry name" value="NAHEXCHNGR"/>
</dbReference>
<feature type="transmembrane region" description="Helical" evidence="13">
    <location>
        <begin position="27"/>
        <end position="46"/>
    </location>
</feature>
<gene>
    <name evidence="15" type="ORF">TrCOL_g3937</name>
</gene>
<evidence type="ECO:0000256" key="9">
    <source>
        <dbReference type="ARBA" id="ARBA00023136"/>
    </source>
</evidence>
<dbReference type="OrthoDB" id="196264at2759"/>
<keyword evidence="10 11" id="KW-0739">Sodium transport</keyword>
<dbReference type="Pfam" id="PF00999">
    <property type="entry name" value="Na_H_Exchanger"/>
    <property type="match status" value="1"/>
</dbReference>
<dbReference type="PANTHER" id="PTHR10110">
    <property type="entry name" value="SODIUM/HYDROGEN EXCHANGER"/>
    <property type="match status" value="1"/>
</dbReference>
<dbReference type="GO" id="GO:0098719">
    <property type="term" value="P:sodium ion import across plasma membrane"/>
    <property type="evidence" value="ECO:0007669"/>
    <property type="project" value="TreeGrafter"/>
</dbReference>
<evidence type="ECO:0000256" key="10">
    <source>
        <dbReference type="ARBA" id="ARBA00023201"/>
    </source>
</evidence>